<gene>
    <name evidence="2" type="ORF">B9Z19DRAFT_1138776</name>
</gene>
<evidence type="ECO:0000313" key="2">
    <source>
        <dbReference type="EMBL" id="PUU72197.1"/>
    </source>
</evidence>
<evidence type="ECO:0000256" key="1">
    <source>
        <dbReference type="SAM" id="MobiDB-lite"/>
    </source>
</evidence>
<sequence>MEPPNPEIDDPKPIAKTKTTQSEIKKQSLSGEKEMIPARTSNRDAGVKAGGSAREPVKNIPRANGNPVVVKT</sequence>
<dbReference type="AlphaFoldDB" id="A0A2T6Z9M4"/>
<accession>A0A2T6Z9M4</accession>
<feature type="compositionally biased region" description="Basic and acidic residues" evidence="1">
    <location>
        <begin position="23"/>
        <end position="46"/>
    </location>
</feature>
<dbReference type="Proteomes" id="UP000244722">
    <property type="component" value="Unassembled WGS sequence"/>
</dbReference>
<name>A0A2T6Z9M4_TUBBO</name>
<dbReference type="EMBL" id="NESQ01000672">
    <property type="protein sequence ID" value="PUU72197.1"/>
    <property type="molecule type" value="Genomic_DNA"/>
</dbReference>
<proteinExistence type="predicted"/>
<evidence type="ECO:0000313" key="3">
    <source>
        <dbReference type="Proteomes" id="UP000244722"/>
    </source>
</evidence>
<comment type="caution">
    <text evidence="2">The sequence shown here is derived from an EMBL/GenBank/DDBJ whole genome shotgun (WGS) entry which is preliminary data.</text>
</comment>
<protein>
    <submittedName>
        <fullName evidence="2">Uncharacterized protein</fullName>
    </submittedName>
</protein>
<organism evidence="2 3">
    <name type="scientific">Tuber borchii</name>
    <name type="common">White truffle</name>
    <dbReference type="NCBI Taxonomy" id="42251"/>
    <lineage>
        <taxon>Eukaryota</taxon>
        <taxon>Fungi</taxon>
        <taxon>Dikarya</taxon>
        <taxon>Ascomycota</taxon>
        <taxon>Pezizomycotina</taxon>
        <taxon>Pezizomycetes</taxon>
        <taxon>Pezizales</taxon>
        <taxon>Tuberaceae</taxon>
        <taxon>Tuber</taxon>
    </lineage>
</organism>
<keyword evidence="3" id="KW-1185">Reference proteome</keyword>
<feature type="region of interest" description="Disordered" evidence="1">
    <location>
        <begin position="1"/>
        <end position="72"/>
    </location>
</feature>
<reference evidence="2 3" key="1">
    <citation type="submission" date="2017-04" db="EMBL/GenBank/DDBJ databases">
        <title>Draft genome sequence of Tuber borchii Vittad., a whitish edible truffle.</title>
        <authorList>
            <consortium name="DOE Joint Genome Institute"/>
            <person name="Murat C."/>
            <person name="Kuo A."/>
            <person name="Barry K.W."/>
            <person name="Clum A."/>
            <person name="Dockter R.B."/>
            <person name="Fauchery L."/>
            <person name="Iotti M."/>
            <person name="Kohler A."/>
            <person name="Labutti K."/>
            <person name="Lindquist E.A."/>
            <person name="Lipzen A."/>
            <person name="Ohm R.A."/>
            <person name="Wang M."/>
            <person name="Grigoriev I.V."/>
            <person name="Zambonelli A."/>
            <person name="Martin F.M."/>
        </authorList>
    </citation>
    <scope>NUCLEOTIDE SEQUENCE [LARGE SCALE GENOMIC DNA]</scope>
    <source>
        <strain evidence="2 3">Tbo3840</strain>
    </source>
</reference>